<evidence type="ECO:0000313" key="1">
    <source>
        <dbReference type="EMBL" id="KKR40098.1"/>
    </source>
</evidence>
<dbReference type="Proteomes" id="UP000034072">
    <property type="component" value="Unassembled WGS sequence"/>
</dbReference>
<comment type="caution">
    <text evidence="1">The sequence shown here is derived from an EMBL/GenBank/DDBJ whole genome shotgun (WGS) entry which is preliminary data.</text>
</comment>
<sequence>MVNEEVKIDAWGQKYDDSISYAPSHSCPTCGIKFYGDNFAIYIVGFSPIAPTPKRDLGMVIMECPKCFAKFWFHFYPIDKERIERKSGRKIETV</sequence>
<gene>
    <name evidence="1" type="ORF">UT75_C0010G0037</name>
</gene>
<proteinExistence type="predicted"/>
<accession>A0A0G0QJ26</accession>
<dbReference type="AlphaFoldDB" id="A0A0G0QJ26"/>
<dbReference type="EMBL" id="LBXZ01000010">
    <property type="protein sequence ID" value="KKR40098.1"/>
    <property type="molecule type" value="Genomic_DNA"/>
</dbReference>
<evidence type="ECO:0000313" key="2">
    <source>
        <dbReference type="Proteomes" id="UP000034072"/>
    </source>
</evidence>
<reference evidence="1 2" key="1">
    <citation type="journal article" date="2015" name="Nature">
        <title>rRNA introns, odd ribosomes, and small enigmatic genomes across a large radiation of phyla.</title>
        <authorList>
            <person name="Brown C.T."/>
            <person name="Hug L.A."/>
            <person name="Thomas B.C."/>
            <person name="Sharon I."/>
            <person name="Castelle C.J."/>
            <person name="Singh A."/>
            <person name="Wilkins M.J."/>
            <person name="Williams K.H."/>
            <person name="Banfield J.F."/>
        </authorList>
    </citation>
    <scope>NUCLEOTIDE SEQUENCE [LARGE SCALE GENOMIC DNA]</scope>
</reference>
<protein>
    <submittedName>
        <fullName evidence="1">Uncharacterized protein</fullName>
    </submittedName>
</protein>
<name>A0A0G0QJ26_9BACT</name>
<organism evidence="1 2">
    <name type="scientific">Candidatus Yanofskybacteria bacterium GW2011_GWE2_40_11</name>
    <dbReference type="NCBI Taxonomy" id="1619033"/>
    <lineage>
        <taxon>Bacteria</taxon>
        <taxon>Candidatus Yanofskyibacteriota</taxon>
    </lineage>
</organism>